<dbReference type="RefSeq" id="WP_109642176.1">
    <property type="nucleotide sequence ID" value="NZ_QGHB01000022.1"/>
</dbReference>
<dbReference type="InterPro" id="IPR003137">
    <property type="entry name" value="PA_domain"/>
</dbReference>
<evidence type="ECO:0000313" key="4">
    <source>
        <dbReference type="Proteomes" id="UP000246005"/>
    </source>
</evidence>
<dbReference type="EMBL" id="QGHB01000022">
    <property type="protein sequence ID" value="PWK80799.1"/>
    <property type="molecule type" value="Genomic_DNA"/>
</dbReference>
<evidence type="ECO:0000259" key="2">
    <source>
        <dbReference type="Pfam" id="PF02225"/>
    </source>
</evidence>
<dbReference type="Gene3D" id="3.50.30.30">
    <property type="match status" value="1"/>
</dbReference>
<feature type="region of interest" description="Disordered" evidence="1">
    <location>
        <begin position="1"/>
        <end position="24"/>
    </location>
</feature>
<evidence type="ECO:0000256" key="1">
    <source>
        <dbReference type="SAM" id="MobiDB-lite"/>
    </source>
</evidence>
<dbReference type="Proteomes" id="UP000246005">
    <property type="component" value="Unassembled WGS sequence"/>
</dbReference>
<feature type="domain" description="PA" evidence="2">
    <location>
        <begin position="47"/>
        <end position="80"/>
    </location>
</feature>
<feature type="compositionally biased region" description="Polar residues" evidence="1">
    <location>
        <begin position="11"/>
        <end position="21"/>
    </location>
</feature>
<gene>
    <name evidence="3" type="ORF">C8D88_12277</name>
</gene>
<dbReference type="Pfam" id="PF02225">
    <property type="entry name" value="PA"/>
    <property type="match status" value="1"/>
</dbReference>
<name>A0A316HHU4_9PSEU</name>
<evidence type="ECO:0000313" key="3">
    <source>
        <dbReference type="EMBL" id="PWK80799.1"/>
    </source>
</evidence>
<organism evidence="3 4">
    <name type="scientific">Lentzea atacamensis</name>
    <dbReference type="NCBI Taxonomy" id="531938"/>
    <lineage>
        <taxon>Bacteria</taxon>
        <taxon>Bacillati</taxon>
        <taxon>Actinomycetota</taxon>
        <taxon>Actinomycetes</taxon>
        <taxon>Pseudonocardiales</taxon>
        <taxon>Pseudonocardiaceae</taxon>
        <taxon>Lentzea</taxon>
    </lineage>
</organism>
<dbReference type="AlphaFoldDB" id="A0A316HHU4"/>
<proteinExistence type="predicted"/>
<comment type="caution">
    <text evidence="3">The sequence shown here is derived from an EMBL/GenBank/DDBJ whole genome shotgun (WGS) entry which is preliminary data.</text>
</comment>
<protein>
    <recommendedName>
        <fullName evidence="2">PA domain-containing protein</fullName>
    </recommendedName>
</protein>
<reference evidence="3 4" key="1">
    <citation type="submission" date="2018-05" db="EMBL/GenBank/DDBJ databases">
        <title>Genomic Encyclopedia of Type Strains, Phase IV (KMG-IV): sequencing the most valuable type-strain genomes for metagenomic binning, comparative biology and taxonomic classification.</title>
        <authorList>
            <person name="Goeker M."/>
        </authorList>
    </citation>
    <scope>NUCLEOTIDE SEQUENCE [LARGE SCALE GENOMIC DNA]</scope>
    <source>
        <strain evidence="3 4">DSM 45480</strain>
    </source>
</reference>
<feature type="compositionally biased region" description="Basic residues" evidence="1">
    <location>
        <begin position="1"/>
        <end position="10"/>
    </location>
</feature>
<accession>A0A316HHU4</accession>
<sequence length="104" mass="10579">MVRPKRRRTRCTAQATGTPQITDNTTITGPTTYVGGACAALPAGTGTALVERGTCAFQVKLDNITAAGYTAGIVFQNVRPDCLGQVSMLASGTIPDGVTSGCSA</sequence>